<dbReference type="SUPFAM" id="SSF51679">
    <property type="entry name" value="Bacterial luciferase-like"/>
    <property type="match status" value="1"/>
</dbReference>
<dbReference type="RefSeq" id="WP_142000073.1">
    <property type="nucleotide sequence ID" value="NZ_VFML01000001.1"/>
</dbReference>
<evidence type="ECO:0000259" key="5">
    <source>
        <dbReference type="Pfam" id="PF00296"/>
    </source>
</evidence>
<organism evidence="6 7">
    <name type="scientific">Amycolatopsis cihanbeyliensis</name>
    <dbReference type="NCBI Taxonomy" id="1128664"/>
    <lineage>
        <taxon>Bacteria</taxon>
        <taxon>Bacillati</taxon>
        <taxon>Actinomycetota</taxon>
        <taxon>Actinomycetes</taxon>
        <taxon>Pseudonocardiales</taxon>
        <taxon>Pseudonocardiaceae</taxon>
        <taxon>Amycolatopsis</taxon>
    </lineage>
</organism>
<evidence type="ECO:0000256" key="1">
    <source>
        <dbReference type="ARBA" id="ARBA00010426"/>
    </source>
</evidence>
<dbReference type="GO" id="GO:0004497">
    <property type="term" value="F:monooxygenase activity"/>
    <property type="evidence" value="ECO:0007669"/>
    <property type="project" value="UniProtKB-KW"/>
</dbReference>
<evidence type="ECO:0000313" key="7">
    <source>
        <dbReference type="Proteomes" id="UP000320876"/>
    </source>
</evidence>
<evidence type="ECO:0000313" key="6">
    <source>
        <dbReference type="EMBL" id="TQJ04395.1"/>
    </source>
</evidence>
<dbReference type="Proteomes" id="UP000320876">
    <property type="component" value="Unassembled WGS sequence"/>
</dbReference>
<feature type="domain" description="Luciferase-like" evidence="5">
    <location>
        <begin position="5"/>
        <end position="256"/>
    </location>
</feature>
<dbReference type="GO" id="GO:0016705">
    <property type="term" value="F:oxidoreductase activity, acting on paired donors, with incorporation or reduction of molecular oxygen"/>
    <property type="evidence" value="ECO:0007669"/>
    <property type="project" value="InterPro"/>
</dbReference>
<keyword evidence="4 6" id="KW-0503">Monooxygenase</keyword>
<dbReference type="EMBL" id="VFML01000001">
    <property type="protein sequence ID" value="TQJ04395.1"/>
    <property type="molecule type" value="Genomic_DNA"/>
</dbReference>
<dbReference type="Gene3D" id="3.20.20.30">
    <property type="entry name" value="Luciferase-like domain"/>
    <property type="match status" value="1"/>
</dbReference>
<comment type="caution">
    <text evidence="6">The sequence shown here is derived from an EMBL/GenBank/DDBJ whole genome shotgun (WGS) entry which is preliminary data.</text>
</comment>
<dbReference type="InterPro" id="IPR011251">
    <property type="entry name" value="Luciferase-like_dom"/>
</dbReference>
<keyword evidence="3" id="KW-0560">Oxidoreductase</keyword>
<evidence type="ECO:0000256" key="2">
    <source>
        <dbReference type="ARBA" id="ARBA00022630"/>
    </source>
</evidence>
<comment type="similarity">
    <text evidence="1">Belongs to the bacterial luciferase oxidoreductase family.</text>
</comment>
<keyword evidence="7" id="KW-1185">Reference proteome</keyword>
<keyword evidence="2" id="KW-0285">Flavoprotein</keyword>
<sequence>MDSTAFGCFLPPFHDPSVSPQAALKHDIELCGLADDLGFDEIWLGEHHSSGWSTLSSPDMLIAALARETRRIRFATGVIPLPYHHPLHVAERMVLLDHLTAGRAILGCGTGTYVHDMEMIGVDPGTVRDHFRAALETVQALINGETVDTTTPWFTAKKAVLQLRPLRGSIETVVASSLSDAGIELLTDTATTPTVHVVPPWGAIRPGMDPDPVGSLVERVESYRNKSAGSTRIRCNVFVHVSDSTEAGIDELINGWSALRRDLYRNILGTPIPDSPAAHRKTLESLVKSGAFIIGDTATCTRMIRDLLDRLGEPVSLNFFVPQWISYKATFDQLTAIADEVVPGLFGGFDGTAESMKLTSEEAGRQMKLRTETIGNGGSK</sequence>
<dbReference type="GO" id="GO:0005829">
    <property type="term" value="C:cytosol"/>
    <property type="evidence" value="ECO:0007669"/>
    <property type="project" value="TreeGrafter"/>
</dbReference>
<evidence type="ECO:0000256" key="3">
    <source>
        <dbReference type="ARBA" id="ARBA00023002"/>
    </source>
</evidence>
<dbReference type="PANTHER" id="PTHR30137:SF16">
    <property type="entry name" value="BLL0895 PROTEIN"/>
    <property type="match status" value="1"/>
</dbReference>
<dbReference type="OrthoDB" id="5241801at2"/>
<accession>A0A542DN25</accession>
<dbReference type="InterPro" id="IPR050766">
    <property type="entry name" value="Bact_Lucif_Oxidored"/>
</dbReference>
<reference evidence="6 7" key="1">
    <citation type="submission" date="2019-06" db="EMBL/GenBank/DDBJ databases">
        <title>Sequencing the genomes of 1000 actinobacteria strains.</title>
        <authorList>
            <person name="Klenk H.-P."/>
        </authorList>
    </citation>
    <scope>NUCLEOTIDE SEQUENCE [LARGE SCALE GENOMIC DNA]</scope>
    <source>
        <strain evidence="6 7">DSM 45679</strain>
    </source>
</reference>
<dbReference type="Pfam" id="PF00296">
    <property type="entry name" value="Bac_luciferase"/>
    <property type="match status" value="1"/>
</dbReference>
<protein>
    <submittedName>
        <fullName evidence="6">Limonene 1,2-monooxygenase</fullName>
    </submittedName>
</protein>
<proteinExistence type="inferred from homology"/>
<gene>
    <name evidence="6" type="ORF">FB471_4187</name>
</gene>
<dbReference type="PANTHER" id="PTHR30137">
    <property type="entry name" value="LUCIFERASE-LIKE MONOOXYGENASE"/>
    <property type="match status" value="1"/>
</dbReference>
<evidence type="ECO:0000256" key="4">
    <source>
        <dbReference type="ARBA" id="ARBA00023033"/>
    </source>
</evidence>
<dbReference type="InterPro" id="IPR036661">
    <property type="entry name" value="Luciferase-like_sf"/>
</dbReference>
<name>A0A542DN25_AMYCI</name>
<dbReference type="AlphaFoldDB" id="A0A542DN25"/>